<dbReference type="InterPro" id="IPR050300">
    <property type="entry name" value="GDXG_lipolytic_enzyme"/>
</dbReference>
<evidence type="ECO:0000313" key="4">
    <source>
        <dbReference type="Proteomes" id="UP001139344"/>
    </source>
</evidence>
<name>A0A9X2A570_9FLAO</name>
<evidence type="ECO:0000256" key="1">
    <source>
        <dbReference type="ARBA" id="ARBA00022801"/>
    </source>
</evidence>
<feature type="domain" description="BD-FAE-like" evidence="2">
    <location>
        <begin position="63"/>
        <end position="260"/>
    </location>
</feature>
<dbReference type="GO" id="GO:0016787">
    <property type="term" value="F:hydrolase activity"/>
    <property type="evidence" value="ECO:0007669"/>
    <property type="project" value="UniProtKB-KW"/>
</dbReference>
<dbReference type="SUPFAM" id="SSF53474">
    <property type="entry name" value="alpha/beta-Hydrolases"/>
    <property type="match status" value="1"/>
</dbReference>
<dbReference type="InterPro" id="IPR049492">
    <property type="entry name" value="BD-FAE-like_dom"/>
</dbReference>
<evidence type="ECO:0000313" key="3">
    <source>
        <dbReference type="EMBL" id="MCG9971174.1"/>
    </source>
</evidence>
<dbReference type="PANTHER" id="PTHR48081">
    <property type="entry name" value="AB HYDROLASE SUPERFAMILY PROTEIN C4A8.06C"/>
    <property type="match status" value="1"/>
</dbReference>
<keyword evidence="4" id="KW-1185">Reference proteome</keyword>
<dbReference type="RefSeq" id="WP_240097203.1">
    <property type="nucleotide sequence ID" value="NZ_JAJSON010000015.1"/>
</dbReference>
<evidence type="ECO:0000259" key="2">
    <source>
        <dbReference type="Pfam" id="PF20434"/>
    </source>
</evidence>
<reference evidence="3" key="1">
    <citation type="submission" date="2021-12" db="EMBL/GenBank/DDBJ databases">
        <title>Description of Gramella crocea sp. nov., a new bacterium isolated from activated sludge.</title>
        <authorList>
            <person name="Zhang X."/>
        </authorList>
    </citation>
    <scope>NUCLEOTIDE SEQUENCE</scope>
    <source>
        <strain evidence="3">YB25</strain>
    </source>
</reference>
<dbReference type="Gene3D" id="3.40.50.1820">
    <property type="entry name" value="alpha/beta hydrolase"/>
    <property type="match status" value="1"/>
</dbReference>
<dbReference type="Proteomes" id="UP001139344">
    <property type="component" value="Unassembled WGS sequence"/>
</dbReference>
<dbReference type="EMBL" id="JAJSON010000015">
    <property type="protein sequence ID" value="MCG9971174.1"/>
    <property type="molecule type" value="Genomic_DNA"/>
</dbReference>
<dbReference type="Pfam" id="PF20434">
    <property type="entry name" value="BD-FAE"/>
    <property type="match status" value="1"/>
</dbReference>
<proteinExistence type="predicted"/>
<dbReference type="AlphaFoldDB" id="A0A9X2A570"/>
<dbReference type="InterPro" id="IPR029058">
    <property type="entry name" value="AB_hydrolase_fold"/>
</dbReference>
<keyword evidence="1 3" id="KW-0378">Hydrolase</keyword>
<dbReference type="PANTHER" id="PTHR48081:SF6">
    <property type="entry name" value="PEPTIDASE S9 PROLYL OLIGOPEPTIDASE CATALYTIC DOMAIN-CONTAINING PROTEIN"/>
    <property type="match status" value="1"/>
</dbReference>
<protein>
    <submittedName>
        <fullName evidence="3">Alpha/beta hydrolase</fullName>
    </submittedName>
</protein>
<accession>A0A9X2A570</accession>
<gene>
    <name evidence="3" type="ORF">LU635_05945</name>
</gene>
<comment type="caution">
    <text evidence="3">The sequence shown here is derived from an EMBL/GenBank/DDBJ whole genome shotgun (WGS) entry which is preliminary data.</text>
</comment>
<sequence>MKRIAIFTIVFFYVTSYAQNYSKEVVNLWDQKKPPFNKENIEFKETVDSTGRRFSKISDPVLYIYRKDSQESKGPTILYYPGGGYAIVSIKDEGESRAKRFLEMGFNIVAILKYRLPDSCIVYEQEKVPLADAQKALSLLHQNAEKWGIDENKIAVMGGSAGGHLASSLANLKDSIVAPGVKPENLSHAVSILMYPVISFNLPYRHKGSYKRLLGQKSENQSFLDYYSMENQVSENTPPTFLVHARDDSSVSYQNSIIYRDSLKKYNVPFKYIELEKGGHGFGFNFEKTGGVDWTIELEDWLYKNTSLFENAHSTKENRKFE</sequence>
<organism evidence="3 4">
    <name type="scientific">Christiangramia crocea</name>
    <dbReference type="NCBI Taxonomy" id="2904124"/>
    <lineage>
        <taxon>Bacteria</taxon>
        <taxon>Pseudomonadati</taxon>
        <taxon>Bacteroidota</taxon>
        <taxon>Flavobacteriia</taxon>
        <taxon>Flavobacteriales</taxon>
        <taxon>Flavobacteriaceae</taxon>
        <taxon>Christiangramia</taxon>
    </lineage>
</organism>